<evidence type="ECO:0000259" key="1">
    <source>
        <dbReference type="Pfam" id="PF12697"/>
    </source>
</evidence>
<dbReference type="AlphaFoldDB" id="A0A1H1RV68"/>
<feature type="domain" description="AB hydrolase-1" evidence="1">
    <location>
        <begin position="70"/>
        <end position="272"/>
    </location>
</feature>
<dbReference type="Proteomes" id="UP000199092">
    <property type="component" value="Chromosome I"/>
</dbReference>
<dbReference type="EMBL" id="LT629749">
    <property type="protein sequence ID" value="SDS39661.1"/>
    <property type="molecule type" value="Genomic_DNA"/>
</dbReference>
<dbReference type="Gene3D" id="3.40.50.1820">
    <property type="entry name" value="alpha/beta hydrolase"/>
    <property type="match status" value="1"/>
</dbReference>
<dbReference type="InterPro" id="IPR000073">
    <property type="entry name" value="AB_hydrolase_1"/>
</dbReference>
<evidence type="ECO:0000313" key="3">
    <source>
        <dbReference type="Proteomes" id="UP000199092"/>
    </source>
</evidence>
<accession>A0A1H1RV68</accession>
<protein>
    <submittedName>
        <fullName evidence="2">Pimeloyl-ACP methyl ester carboxylesterase</fullName>
    </submittedName>
</protein>
<evidence type="ECO:0000313" key="2">
    <source>
        <dbReference type="EMBL" id="SDS39661.1"/>
    </source>
</evidence>
<dbReference type="InterPro" id="IPR050266">
    <property type="entry name" value="AB_hydrolase_sf"/>
</dbReference>
<dbReference type="PANTHER" id="PTHR43798:SF6">
    <property type="entry name" value="HYDROLASE, PUTATIVE (AFU_ORTHOLOGUE AFUA_4G13070)-RELATED"/>
    <property type="match status" value="1"/>
</dbReference>
<organism evidence="2 3">
    <name type="scientific">Friedmanniella luteola</name>
    <dbReference type="NCBI Taxonomy" id="546871"/>
    <lineage>
        <taxon>Bacteria</taxon>
        <taxon>Bacillati</taxon>
        <taxon>Actinomycetota</taxon>
        <taxon>Actinomycetes</taxon>
        <taxon>Propionibacteriales</taxon>
        <taxon>Nocardioidaceae</taxon>
        <taxon>Friedmanniella</taxon>
    </lineage>
</organism>
<name>A0A1H1RV68_9ACTN</name>
<dbReference type="InterPro" id="IPR029058">
    <property type="entry name" value="AB_hydrolase_fold"/>
</dbReference>
<sequence length="299" mass="33027">MAQEHGGGASTRWSPRPWTPVDVPARQCRVRGSTFSYTELGRGIPLLALSGSPGDARQTLAAFEPAFVGRTGWRRLHLDLPGQGRTPGPDWIRTYDDVLQAVVEFLDEVVGDQPVAVAGISYGSTLATALRHGHPERVLATLQLSPANDVEPDGLSTPVVREDTGFREALTEDERPFLDLFKVRTRTVLEEIRAWTMPGVASCDVAFLDRLDQGPRFSHVDEPLRSFDGPGLIIVGRQDPGGHHRLVDQLDLMPRTTLAVLDRAGHLAFAEQSRLVDVLVTEWLDRVEEHLEQTRAARL</sequence>
<dbReference type="PANTHER" id="PTHR43798">
    <property type="entry name" value="MONOACYLGLYCEROL LIPASE"/>
    <property type="match status" value="1"/>
</dbReference>
<keyword evidence="3" id="KW-1185">Reference proteome</keyword>
<dbReference type="STRING" id="546871.SAMN04488543_1656"/>
<dbReference type="GO" id="GO:0003824">
    <property type="term" value="F:catalytic activity"/>
    <property type="evidence" value="ECO:0007669"/>
    <property type="project" value="UniProtKB-ARBA"/>
</dbReference>
<dbReference type="Pfam" id="PF12697">
    <property type="entry name" value="Abhydrolase_6"/>
    <property type="match status" value="1"/>
</dbReference>
<gene>
    <name evidence="2" type="ORF">SAMN04488543_1656</name>
</gene>
<reference evidence="2 3" key="1">
    <citation type="submission" date="2016-10" db="EMBL/GenBank/DDBJ databases">
        <authorList>
            <person name="de Groot N.N."/>
        </authorList>
    </citation>
    <scope>NUCLEOTIDE SEQUENCE [LARGE SCALE GENOMIC DNA]</scope>
    <source>
        <strain evidence="2 3">DSM 21741</strain>
    </source>
</reference>
<proteinExistence type="predicted"/>
<dbReference type="SUPFAM" id="SSF53474">
    <property type="entry name" value="alpha/beta-Hydrolases"/>
    <property type="match status" value="1"/>
</dbReference>